<keyword evidence="2" id="KW-1185">Reference proteome</keyword>
<name>A0A6N9HKU4_9BURK</name>
<evidence type="ECO:0000313" key="2">
    <source>
        <dbReference type="Proteomes" id="UP000448575"/>
    </source>
</evidence>
<proteinExistence type="predicted"/>
<dbReference type="EMBL" id="WWCJ01000015">
    <property type="protein sequence ID" value="MYN04291.1"/>
    <property type="molecule type" value="Genomic_DNA"/>
</dbReference>
<dbReference type="AlphaFoldDB" id="A0A6N9HKU4"/>
<accession>A0A6N9HKU4</accession>
<dbReference type="Proteomes" id="UP000448575">
    <property type="component" value="Unassembled WGS sequence"/>
</dbReference>
<gene>
    <name evidence="1" type="ORF">GTP41_19550</name>
</gene>
<organism evidence="1 2">
    <name type="scientific">Pseudoduganella guangdongensis</name>
    <dbReference type="NCBI Taxonomy" id="2692179"/>
    <lineage>
        <taxon>Bacteria</taxon>
        <taxon>Pseudomonadati</taxon>
        <taxon>Pseudomonadota</taxon>
        <taxon>Betaproteobacteria</taxon>
        <taxon>Burkholderiales</taxon>
        <taxon>Oxalobacteraceae</taxon>
        <taxon>Telluria group</taxon>
        <taxon>Pseudoduganella</taxon>
    </lineage>
</organism>
<sequence length="283" mass="31104">MTNAFSLLCTSHGIALLDAVTDWRSLWQSPSVDLPEHGANAQGWFNGAMPNDFTAGVTLAGTGFERCDTWLAPGHVQVQLGAPLAEIEHGAPGGPVLRMHPVLIAKLQQWHDNELIISGMGGNEYLTHLFRTAPDYDLVLDGFPVTPGVPILPLEVAHGMMERWVAPLVTTLTALRVMSTRRVVHMLPPPPLEDIASMPYTEGFGAAIQKYGFVADSLRLKWYRLYCDMIIARTRAMNIDVITPPRGAMTAEGFLRKDHAEGLTHGNKAYGVLLARKIFQNEE</sequence>
<comment type="caution">
    <text evidence="1">The sequence shown here is derived from an EMBL/GenBank/DDBJ whole genome shotgun (WGS) entry which is preliminary data.</text>
</comment>
<protein>
    <submittedName>
        <fullName evidence="1">Uncharacterized protein</fullName>
    </submittedName>
</protein>
<reference evidence="1 2" key="1">
    <citation type="submission" date="2019-12" db="EMBL/GenBank/DDBJ databases">
        <title>Novel species isolated from a subtropical stream in China.</title>
        <authorList>
            <person name="Lu H."/>
        </authorList>
    </citation>
    <scope>NUCLEOTIDE SEQUENCE [LARGE SCALE GENOMIC DNA]</scope>
    <source>
        <strain evidence="1 2">DS3</strain>
    </source>
</reference>
<evidence type="ECO:0000313" key="1">
    <source>
        <dbReference type="EMBL" id="MYN04291.1"/>
    </source>
</evidence>
<dbReference type="RefSeq" id="WP_161027250.1">
    <property type="nucleotide sequence ID" value="NZ_WWCJ01000015.1"/>
</dbReference>